<feature type="transmembrane region" description="Helical" evidence="1">
    <location>
        <begin position="311"/>
        <end position="333"/>
    </location>
</feature>
<sequence>MADKDPLELDITLALQKIFAQTARMEQRFARASKKMENDFRAANAKAARSMDQVQEAIGRTGRSLSGLRNILIGALSAREIVAYADAWTIAENKIAAAAQVAGISARSLSAINDIATETRASIGSTADLYAKLLQSTKGVAKSEQEVARATAIVNKAFKAGGAAASEQAAGILQLAQALSSGVLQGDELRSLRENAPLLAKAIADAFGVTVGQLKDLGAEGQLTSDKVFGAILAAQPEIEAAFAKTNATIGEGFTRLRNALTEYIGRADDTIGATRKIADALTFLADNIDGVVTAATILGASFLGRGLTPLLASLVPLLGGATAALAGLSAGARATAVGMTALRGAIGLLGGPVGATLVALTALPLMVQTSSEKVAGMAQASRDAVTALDAYATASQRATDEQEKLGGQVSTTTLEILEQSRTQLKEALRALKESAGSTLSDLKGQGLFDLDNLTQVADDIRRAINLDPLGNDFLAGIEEGLRGLRQGTGDATAIADQMARLATIGDEVLPFVERFTAALAAGDQGALAQVQGELVRLAETLGGFEAELAAVQAAASDEARVAAFKALRDRILEAAQAGDVLRQTQIAAIREQLAAYGLQKTQIDAIEAALVGNNEQVQKIRDRLNEGADAAGELGAAAGQIDFSNGAATAGAMADQLRRAVNAAMDLRTQSIQGVERARIEYEFRDDPVRKAAELAAADFDRKSPVPPGADSTVLNFREAQRRATIANAAEEERYRQKIIASNEALRSRGGGGGGGSTTEDRPFFEVSQEQIDRLNAQIAAIGQTAGRTAELYAKTEMLNEAKRRGLDLDAVQAETGKTLRQEIDAQAATIGRLVDKKDELAERSQFVNGLMQDFRQGLVDAIVDGESFIGTLEGIARALAKALLQAALFGEGPFATLWGGIKGVGLLTGWDKGGYTGPGGKHDPAGIVHRGEYVFSADAVKRIGVPNLDAMHRRLKGFREGGFVGSAPAVPMAQAAPVTVAPVVKVVVLDDKRKLGEFLQSAEGERAVIAALRKNRDAL</sequence>
<comment type="caution">
    <text evidence="3">The sequence shown here is derived from an EMBL/GenBank/DDBJ whole genome shotgun (WGS) entry which is preliminary data.</text>
</comment>
<dbReference type="RefSeq" id="WP_261493708.1">
    <property type="nucleotide sequence ID" value="NZ_JAOCQF010000001.1"/>
</dbReference>
<gene>
    <name evidence="3" type="ORF">N5I32_01955</name>
</gene>
<name>A0ABT2NH76_9RHOB</name>
<keyword evidence="1" id="KW-1133">Transmembrane helix</keyword>
<accession>A0ABT2NH76</accession>
<feature type="transmembrane region" description="Helical" evidence="1">
    <location>
        <begin position="345"/>
        <end position="368"/>
    </location>
</feature>
<proteinExistence type="predicted"/>
<evidence type="ECO:0000313" key="3">
    <source>
        <dbReference type="EMBL" id="MCT8328270.1"/>
    </source>
</evidence>
<dbReference type="InterPro" id="IPR013491">
    <property type="entry name" value="Tape_meas_N"/>
</dbReference>
<dbReference type="EMBL" id="JAOCQF010000001">
    <property type="protein sequence ID" value="MCT8328270.1"/>
    <property type="molecule type" value="Genomic_DNA"/>
</dbReference>
<dbReference type="Pfam" id="PF20155">
    <property type="entry name" value="TMP_3"/>
    <property type="match status" value="1"/>
</dbReference>
<evidence type="ECO:0000259" key="2">
    <source>
        <dbReference type="Pfam" id="PF20155"/>
    </source>
</evidence>
<evidence type="ECO:0000313" key="4">
    <source>
        <dbReference type="Proteomes" id="UP001205601"/>
    </source>
</evidence>
<evidence type="ECO:0000256" key="1">
    <source>
        <dbReference type="SAM" id="Phobius"/>
    </source>
</evidence>
<keyword evidence="1" id="KW-0472">Membrane</keyword>
<organism evidence="3 4">
    <name type="scientific">Albidovulum sediminis</name>
    <dbReference type="NCBI Taxonomy" id="3066345"/>
    <lineage>
        <taxon>Bacteria</taxon>
        <taxon>Pseudomonadati</taxon>
        <taxon>Pseudomonadota</taxon>
        <taxon>Alphaproteobacteria</taxon>
        <taxon>Rhodobacterales</taxon>
        <taxon>Paracoccaceae</taxon>
        <taxon>Albidovulum</taxon>
    </lineage>
</organism>
<protein>
    <submittedName>
        <fullName evidence="3">Tape measure protein</fullName>
    </submittedName>
</protein>
<feature type="domain" description="Tape measure protein N-terminal" evidence="2">
    <location>
        <begin position="79"/>
        <end position="269"/>
    </location>
</feature>
<dbReference type="NCBIfam" id="TIGR02675">
    <property type="entry name" value="tape_meas_nterm"/>
    <property type="match status" value="1"/>
</dbReference>
<reference evidence="4" key="1">
    <citation type="submission" date="2023-07" db="EMBL/GenBank/DDBJ databases">
        <title>Defluviimonas sediminis sp. nov., isolated from mangrove sediment.</title>
        <authorList>
            <person name="Liu L."/>
            <person name="Li J."/>
            <person name="Huang Y."/>
            <person name="Pan J."/>
            <person name="Li M."/>
        </authorList>
    </citation>
    <scope>NUCLEOTIDE SEQUENCE [LARGE SCALE GENOMIC DNA]</scope>
    <source>
        <strain evidence="4">FT324</strain>
    </source>
</reference>
<keyword evidence="4" id="KW-1185">Reference proteome</keyword>
<keyword evidence="1" id="KW-0812">Transmembrane</keyword>
<dbReference type="Proteomes" id="UP001205601">
    <property type="component" value="Unassembled WGS sequence"/>
</dbReference>